<feature type="signal peptide" evidence="1">
    <location>
        <begin position="1"/>
        <end position="17"/>
    </location>
</feature>
<dbReference type="Proteomes" id="UP000305067">
    <property type="component" value="Unassembled WGS sequence"/>
</dbReference>
<feature type="chain" id="PRO_5022728988" evidence="1">
    <location>
        <begin position="18"/>
        <end position="187"/>
    </location>
</feature>
<evidence type="ECO:0000256" key="1">
    <source>
        <dbReference type="SAM" id="SignalP"/>
    </source>
</evidence>
<dbReference type="EMBL" id="ML178850">
    <property type="protein sequence ID" value="TFK97163.1"/>
    <property type="molecule type" value="Genomic_DNA"/>
</dbReference>
<organism evidence="2 3">
    <name type="scientific">Pterulicium gracile</name>
    <dbReference type="NCBI Taxonomy" id="1884261"/>
    <lineage>
        <taxon>Eukaryota</taxon>
        <taxon>Fungi</taxon>
        <taxon>Dikarya</taxon>
        <taxon>Basidiomycota</taxon>
        <taxon>Agaricomycotina</taxon>
        <taxon>Agaricomycetes</taxon>
        <taxon>Agaricomycetidae</taxon>
        <taxon>Agaricales</taxon>
        <taxon>Pleurotineae</taxon>
        <taxon>Pterulaceae</taxon>
        <taxon>Pterulicium</taxon>
    </lineage>
</organism>
<name>A0A5C3QFQ2_9AGAR</name>
<evidence type="ECO:0000313" key="2">
    <source>
        <dbReference type="EMBL" id="TFK97163.1"/>
    </source>
</evidence>
<reference evidence="2 3" key="1">
    <citation type="journal article" date="2019" name="Nat. Ecol. Evol.">
        <title>Megaphylogeny resolves global patterns of mushroom evolution.</title>
        <authorList>
            <person name="Varga T."/>
            <person name="Krizsan K."/>
            <person name="Foldi C."/>
            <person name="Dima B."/>
            <person name="Sanchez-Garcia M."/>
            <person name="Sanchez-Ramirez S."/>
            <person name="Szollosi G.J."/>
            <person name="Szarkandi J.G."/>
            <person name="Papp V."/>
            <person name="Albert L."/>
            <person name="Andreopoulos W."/>
            <person name="Angelini C."/>
            <person name="Antonin V."/>
            <person name="Barry K.W."/>
            <person name="Bougher N.L."/>
            <person name="Buchanan P."/>
            <person name="Buyck B."/>
            <person name="Bense V."/>
            <person name="Catcheside P."/>
            <person name="Chovatia M."/>
            <person name="Cooper J."/>
            <person name="Damon W."/>
            <person name="Desjardin D."/>
            <person name="Finy P."/>
            <person name="Geml J."/>
            <person name="Haridas S."/>
            <person name="Hughes K."/>
            <person name="Justo A."/>
            <person name="Karasinski D."/>
            <person name="Kautmanova I."/>
            <person name="Kiss B."/>
            <person name="Kocsube S."/>
            <person name="Kotiranta H."/>
            <person name="LaButti K.M."/>
            <person name="Lechner B.E."/>
            <person name="Liimatainen K."/>
            <person name="Lipzen A."/>
            <person name="Lukacs Z."/>
            <person name="Mihaltcheva S."/>
            <person name="Morgado L.N."/>
            <person name="Niskanen T."/>
            <person name="Noordeloos M.E."/>
            <person name="Ohm R.A."/>
            <person name="Ortiz-Santana B."/>
            <person name="Ovrebo C."/>
            <person name="Racz N."/>
            <person name="Riley R."/>
            <person name="Savchenko A."/>
            <person name="Shiryaev A."/>
            <person name="Soop K."/>
            <person name="Spirin V."/>
            <person name="Szebenyi C."/>
            <person name="Tomsovsky M."/>
            <person name="Tulloss R.E."/>
            <person name="Uehling J."/>
            <person name="Grigoriev I.V."/>
            <person name="Vagvolgyi C."/>
            <person name="Papp T."/>
            <person name="Martin F.M."/>
            <person name="Miettinen O."/>
            <person name="Hibbett D.S."/>
            <person name="Nagy L.G."/>
        </authorList>
    </citation>
    <scope>NUCLEOTIDE SEQUENCE [LARGE SCALE GENOMIC DNA]</scope>
    <source>
        <strain evidence="2 3">CBS 309.79</strain>
    </source>
</reference>
<sequence>MFTRVVALALLAMTASAASVGSIAAEANCDNPRVVGTQIVQAGANEIVITDTSCNGAASPFRAAAVAATVDVCGIACAAPTCNLDSGNLPPITEDCQVIKNSITIFNGISTTFSVAPKSLKSLTHGTCTFFLSNLSDNTLTACWADLSVQGSRSGSACFPPVMPLRSQGVCTAVNGVFKIGAGHSGK</sequence>
<evidence type="ECO:0000313" key="3">
    <source>
        <dbReference type="Proteomes" id="UP000305067"/>
    </source>
</evidence>
<protein>
    <submittedName>
        <fullName evidence="2">Uncharacterized protein</fullName>
    </submittedName>
</protein>
<keyword evidence="1" id="KW-0732">Signal</keyword>
<keyword evidence="3" id="KW-1185">Reference proteome</keyword>
<accession>A0A5C3QFQ2</accession>
<gene>
    <name evidence="2" type="ORF">BDV98DRAFT_575006</name>
</gene>
<dbReference type="AlphaFoldDB" id="A0A5C3QFQ2"/>
<dbReference type="OrthoDB" id="3249523at2759"/>
<proteinExistence type="predicted"/>
<dbReference type="STRING" id="1884261.A0A5C3QFQ2"/>